<dbReference type="InterPro" id="IPR045556">
    <property type="entry name" value="DUF6351"/>
</dbReference>
<dbReference type="Proteomes" id="UP000292445">
    <property type="component" value="Unassembled WGS sequence"/>
</dbReference>
<evidence type="ECO:0000313" key="3">
    <source>
        <dbReference type="Proteomes" id="UP000292445"/>
    </source>
</evidence>
<gene>
    <name evidence="2" type="ORF">EV675_2531</name>
</gene>
<protein>
    <recommendedName>
        <fullName evidence="1">DUF6351 domain-containing protein</fullName>
    </recommendedName>
</protein>
<dbReference type="PROSITE" id="PS51257">
    <property type="entry name" value="PROKAR_LIPOPROTEIN"/>
    <property type="match status" value="1"/>
</dbReference>
<proteinExistence type="predicted"/>
<accession>A0A4Q7NMS5</accession>
<reference evidence="2 3" key="1">
    <citation type="submission" date="2019-02" db="EMBL/GenBank/DDBJ databases">
        <title>Genomic Encyclopedia of Type Strains, Phase IV (KMG-IV): sequencing the most valuable type-strain genomes for metagenomic binning, comparative biology and taxonomic classification.</title>
        <authorList>
            <person name="Goeker M."/>
        </authorList>
    </citation>
    <scope>NUCLEOTIDE SEQUENCE [LARGE SCALE GENOMIC DNA]</scope>
    <source>
        <strain evidence="2 3">K24</strain>
    </source>
</reference>
<dbReference type="EMBL" id="SGXC01000001">
    <property type="protein sequence ID" value="RZS86489.1"/>
    <property type="molecule type" value="Genomic_DNA"/>
</dbReference>
<keyword evidence="3" id="KW-1185">Reference proteome</keyword>
<evidence type="ECO:0000259" key="1">
    <source>
        <dbReference type="Pfam" id="PF19878"/>
    </source>
</evidence>
<name>A0A4Q7NMS5_9BURK</name>
<dbReference type="Pfam" id="PF19878">
    <property type="entry name" value="DUF6351"/>
    <property type="match status" value="1"/>
</dbReference>
<sequence>MRPETERGRRARAHGYGVGRLALAAGTAAVLAAACGGDDGDGGSPPGPPPAPALKLSTVSSLPDYVTGDDALVRLEVPVGVSGTPEVMLGKSDVSRAFTQVGDRTWQGLVRGMTLGENTLRAQVGDSTATLVVTNYPITGPMLSGPHQKPFLCTTTSFGRLGGGTLDGPFGEHCSTNTRVDYFYRNKSGGNSRWNTPTAYPVDMTYITIDEGKPTERTVPYLVRLETGTINRGIYQSAMLHDPLNDGEIGPNKRSKAWNGKLMYPLGGGCQGGWYTQGATFGTLIVDEWMKQGYAAVTSTLNIFGSNCNDLLSSETVAMTKERFIEAYGAPVYTIGTGGSGGAYQSFQTSDNYPGLFDGIIVNMVFPDVTSATLFKVFDSRLLNNYFNRAGGLAYSDEKKKAISGYLQVGNIANMSGSAGRLDPVVSFPAGFEESRKYHPVNNQGGSRATVYDHTVNVYGKDSRGFALRPIDNVGVQYGLKALNDGVITVDEFLDLNANIGGLDVDLKPTAARTAGDIDAIRRAYQSGRITHGGGGLASTAVLEHRDYFDNAVNGDIHNKIHSYSVRERLKAANGHFDNHVMLGPGRVGDNLLQLMDQWLMGVVGDTSDQPRSRKVVSHKPAGLADACWDGDGNKIVEPSTAFGDGRCNQLYPAGTTPRLVAGEPLADNIVKCQLKAVDPADYKATLNAGQLERLRQIFPGGVCDWSKPGVEQQPLKGTWLSFGPSPKNQLFDVTRP</sequence>
<feature type="domain" description="DUF6351" evidence="1">
    <location>
        <begin position="56"/>
        <end position="715"/>
    </location>
</feature>
<dbReference type="RefSeq" id="WP_242621396.1">
    <property type="nucleotide sequence ID" value="NZ_SGXC01000001.1"/>
</dbReference>
<comment type="caution">
    <text evidence="2">The sequence shown here is derived from an EMBL/GenBank/DDBJ whole genome shotgun (WGS) entry which is preliminary data.</text>
</comment>
<evidence type="ECO:0000313" key="2">
    <source>
        <dbReference type="EMBL" id="RZS86489.1"/>
    </source>
</evidence>
<organism evidence="2 3">
    <name type="scientific">Pigmentiphaga kullae</name>
    <dbReference type="NCBI Taxonomy" id="151784"/>
    <lineage>
        <taxon>Bacteria</taxon>
        <taxon>Pseudomonadati</taxon>
        <taxon>Pseudomonadota</taxon>
        <taxon>Betaproteobacteria</taxon>
        <taxon>Burkholderiales</taxon>
        <taxon>Alcaligenaceae</taxon>
        <taxon>Pigmentiphaga</taxon>
    </lineage>
</organism>
<dbReference type="AlphaFoldDB" id="A0A4Q7NMS5"/>